<dbReference type="InterPro" id="IPR015424">
    <property type="entry name" value="PyrdxlP-dep_Trfase"/>
</dbReference>
<evidence type="ECO:0000256" key="3">
    <source>
        <dbReference type="RuleBase" id="RU004508"/>
    </source>
</evidence>
<keyword evidence="2 3" id="KW-0663">Pyridoxal phosphate</keyword>
<dbReference type="AlphaFoldDB" id="A0A1F4U3G5"/>
<dbReference type="PANTHER" id="PTHR30244:SF34">
    <property type="entry name" value="DTDP-4-AMINO-4,6-DIDEOXYGALACTOSE TRANSAMINASE"/>
    <property type="match status" value="1"/>
</dbReference>
<proteinExistence type="inferred from homology"/>
<dbReference type="EMBL" id="MEUJ01000008">
    <property type="protein sequence ID" value="OGC39431.1"/>
    <property type="molecule type" value="Genomic_DNA"/>
</dbReference>
<organism evidence="4 5">
    <name type="scientific">candidate division WOR-1 bacterium RIFOXYC2_FULL_46_14</name>
    <dbReference type="NCBI Taxonomy" id="1802587"/>
    <lineage>
        <taxon>Bacteria</taxon>
        <taxon>Bacillati</taxon>
        <taxon>Saganbacteria</taxon>
    </lineage>
</organism>
<feature type="modified residue" description="N6-(pyridoxal phosphate)lysine" evidence="2">
    <location>
        <position position="184"/>
    </location>
</feature>
<evidence type="ECO:0000313" key="5">
    <source>
        <dbReference type="Proteomes" id="UP000179242"/>
    </source>
</evidence>
<dbReference type="GO" id="GO:0008483">
    <property type="term" value="F:transaminase activity"/>
    <property type="evidence" value="ECO:0007669"/>
    <property type="project" value="TreeGrafter"/>
</dbReference>
<gene>
    <name evidence="4" type="ORF">A2438_07690</name>
</gene>
<dbReference type="Pfam" id="PF01041">
    <property type="entry name" value="DegT_DnrJ_EryC1"/>
    <property type="match status" value="1"/>
</dbReference>
<dbReference type="InterPro" id="IPR015421">
    <property type="entry name" value="PyrdxlP-dep_Trfase_major"/>
</dbReference>
<dbReference type="CDD" id="cd00616">
    <property type="entry name" value="AHBA_syn"/>
    <property type="match status" value="1"/>
</dbReference>
<dbReference type="PANTHER" id="PTHR30244">
    <property type="entry name" value="TRANSAMINASE"/>
    <property type="match status" value="1"/>
</dbReference>
<evidence type="ECO:0000313" key="4">
    <source>
        <dbReference type="EMBL" id="OGC39431.1"/>
    </source>
</evidence>
<sequence length="372" mass="41678">MRQIPYATQWIDREDIASVVKVLKSDYLTQGPAVELFEKTVAEYCGAKYAVAVSNGTAALHIACLAAGLGKGDEGITSPITFAASSNAMLYCGAKPVFADVDQKTICIDPKEVKKKISKKTKVVIPVHFAGHPCDMKEIKAIAEKHNLLVIEDAAHALGAKYYGTKIGSCKYSDMTVLSFHPVKHIATGEGGMVLTNNNKLYEKLKMLRTHGITRETSSSPGGWYYEMQMLGFNYRLTDIQSALGISQMKKLSCFLKRRREIAQKYNDAFSEVDGIKIFPEKKGMRSAWHLYVIGVADRRRVFIALREKGILVNVHYIPVYRQPYYRENGYKGTCPRAEIYYEQAISIPMYPKMTDKEVNYVIDAIIGIVNE</sequence>
<accession>A0A1F4U3G5</accession>
<reference evidence="4 5" key="1">
    <citation type="journal article" date="2016" name="Nat. Commun.">
        <title>Thousands of microbial genomes shed light on interconnected biogeochemical processes in an aquifer system.</title>
        <authorList>
            <person name="Anantharaman K."/>
            <person name="Brown C.T."/>
            <person name="Hug L.A."/>
            <person name="Sharon I."/>
            <person name="Castelle C.J."/>
            <person name="Probst A.J."/>
            <person name="Thomas B.C."/>
            <person name="Singh A."/>
            <person name="Wilkins M.J."/>
            <person name="Karaoz U."/>
            <person name="Brodie E.L."/>
            <person name="Williams K.H."/>
            <person name="Hubbard S.S."/>
            <person name="Banfield J.F."/>
        </authorList>
    </citation>
    <scope>NUCLEOTIDE SEQUENCE [LARGE SCALE GENOMIC DNA]</scope>
</reference>
<dbReference type="InterPro" id="IPR015422">
    <property type="entry name" value="PyrdxlP-dep_Trfase_small"/>
</dbReference>
<evidence type="ECO:0000256" key="1">
    <source>
        <dbReference type="PIRSR" id="PIRSR000390-1"/>
    </source>
</evidence>
<comment type="similarity">
    <text evidence="3">Belongs to the DegT/DnrJ/EryC1 family.</text>
</comment>
<dbReference type="Gene3D" id="3.40.640.10">
    <property type="entry name" value="Type I PLP-dependent aspartate aminotransferase-like (Major domain)"/>
    <property type="match status" value="1"/>
</dbReference>
<comment type="caution">
    <text evidence="4">The sequence shown here is derived from an EMBL/GenBank/DDBJ whole genome shotgun (WGS) entry which is preliminary data.</text>
</comment>
<dbReference type="Proteomes" id="UP000179242">
    <property type="component" value="Unassembled WGS sequence"/>
</dbReference>
<dbReference type="SUPFAM" id="SSF53383">
    <property type="entry name" value="PLP-dependent transferases"/>
    <property type="match status" value="1"/>
</dbReference>
<evidence type="ECO:0000256" key="2">
    <source>
        <dbReference type="PIRSR" id="PIRSR000390-2"/>
    </source>
</evidence>
<protein>
    <submittedName>
        <fullName evidence="4">UDP-4-amino-4, 6-dideoxy-N-acetyl-beta-L-altrosamine transaminase</fullName>
    </submittedName>
</protein>
<dbReference type="InterPro" id="IPR020026">
    <property type="entry name" value="PseC"/>
</dbReference>
<dbReference type="GO" id="GO:0000271">
    <property type="term" value="P:polysaccharide biosynthetic process"/>
    <property type="evidence" value="ECO:0007669"/>
    <property type="project" value="TreeGrafter"/>
</dbReference>
<dbReference type="InterPro" id="IPR000653">
    <property type="entry name" value="DegT/StrS_aminotransferase"/>
</dbReference>
<feature type="active site" description="Proton acceptor" evidence="1">
    <location>
        <position position="184"/>
    </location>
</feature>
<dbReference type="Gene3D" id="3.90.1150.10">
    <property type="entry name" value="Aspartate Aminotransferase, domain 1"/>
    <property type="match status" value="1"/>
</dbReference>
<dbReference type="GO" id="GO:0030170">
    <property type="term" value="F:pyridoxal phosphate binding"/>
    <property type="evidence" value="ECO:0007669"/>
    <property type="project" value="TreeGrafter"/>
</dbReference>
<name>A0A1F4U3G5_UNCSA</name>
<dbReference type="NCBIfam" id="TIGR03588">
    <property type="entry name" value="PseC"/>
    <property type="match status" value="1"/>
</dbReference>
<dbReference type="PIRSF" id="PIRSF000390">
    <property type="entry name" value="PLP_StrS"/>
    <property type="match status" value="1"/>
</dbReference>